<feature type="region of interest" description="Disordered" evidence="6">
    <location>
        <begin position="640"/>
        <end position="751"/>
    </location>
</feature>
<dbReference type="FunFam" id="3.30.40.10:FF:000053">
    <property type="entry name" value="protein AF-10 isoform X2"/>
    <property type="match status" value="1"/>
</dbReference>
<feature type="region of interest" description="Disordered" evidence="6">
    <location>
        <begin position="198"/>
        <end position="365"/>
    </location>
</feature>
<protein>
    <submittedName>
        <fullName evidence="9">Protein AF-10</fullName>
    </submittedName>
</protein>
<dbReference type="GO" id="GO:0008270">
    <property type="term" value="F:zinc ion binding"/>
    <property type="evidence" value="ECO:0007669"/>
    <property type="project" value="UniProtKB-KW"/>
</dbReference>
<keyword evidence="5" id="KW-0175">Coiled coil</keyword>
<comment type="caution">
    <text evidence="9">The sequence shown here is derived from an EMBL/GenBank/DDBJ whole genome shotgun (WGS) entry which is preliminary data.</text>
</comment>
<feature type="compositionally biased region" description="Basic and acidic residues" evidence="6">
    <location>
        <begin position="393"/>
        <end position="406"/>
    </location>
</feature>
<dbReference type="AlphaFoldDB" id="A0AAV4JLT2"/>
<evidence type="ECO:0000259" key="7">
    <source>
        <dbReference type="PROSITE" id="PS50016"/>
    </source>
</evidence>
<feature type="compositionally biased region" description="Low complexity" evidence="6">
    <location>
        <begin position="209"/>
        <end position="220"/>
    </location>
</feature>
<evidence type="ECO:0000256" key="4">
    <source>
        <dbReference type="PROSITE-ProRule" id="PRU00146"/>
    </source>
</evidence>
<dbReference type="Pfam" id="PF13832">
    <property type="entry name" value="zf-HC5HC2H_2"/>
    <property type="match status" value="1"/>
</dbReference>
<dbReference type="PROSITE" id="PS50016">
    <property type="entry name" value="ZF_PHD_2"/>
    <property type="match status" value="2"/>
</dbReference>
<dbReference type="SMART" id="SM00249">
    <property type="entry name" value="PHD"/>
    <property type="match status" value="2"/>
</dbReference>
<dbReference type="InterPro" id="IPR001965">
    <property type="entry name" value="Znf_PHD"/>
</dbReference>
<dbReference type="InterPro" id="IPR049773">
    <property type="entry name" value="AF10-like_CC"/>
</dbReference>
<dbReference type="InterPro" id="IPR019787">
    <property type="entry name" value="Znf_PHD-finger"/>
</dbReference>
<feature type="domain" description="PHD-type" evidence="8">
    <location>
        <begin position="66"/>
        <end position="184"/>
    </location>
</feature>
<feature type="compositionally biased region" description="Low complexity" evidence="6">
    <location>
        <begin position="704"/>
        <end position="739"/>
    </location>
</feature>
<dbReference type="PANTHER" id="PTHR13793">
    <property type="entry name" value="PHD FINGER PROTEINS"/>
    <property type="match status" value="1"/>
</dbReference>
<feature type="compositionally biased region" description="Polar residues" evidence="6">
    <location>
        <begin position="740"/>
        <end position="751"/>
    </location>
</feature>
<feature type="domain" description="PHD-type" evidence="7">
    <location>
        <begin position="9"/>
        <end position="61"/>
    </location>
</feature>
<evidence type="ECO:0000256" key="1">
    <source>
        <dbReference type="ARBA" id="ARBA00022723"/>
    </source>
</evidence>
<organism evidence="9 10">
    <name type="scientific">Elysia marginata</name>
    <dbReference type="NCBI Taxonomy" id="1093978"/>
    <lineage>
        <taxon>Eukaryota</taxon>
        <taxon>Metazoa</taxon>
        <taxon>Spiralia</taxon>
        <taxon>Lophotrochozoa</taxon>
        <taxon>Mollusca</taxon>
        <taxon>Gastropoda</taxon>
        <taxon>Heterobranchia</taxon>
        <taxon>Euthyneura</taxon>
        <taxon>Panpulmonata</taxon>
        <taxon>Sacoglossa</taxon>
        <taxon>Placobranchoidea</taxon>
        <taxon>Plakobranchidae</taxon>
        <taxon>Elysia</taxon>
    </lineage>
</organism>
<feature type="compositionally biased region" description="Basic and acidic residues" evidence="6">
    <location>
        <begin position="646"/>
        <end position="655"/>
    </location>
</feature>
<dbReference type="Gene3D" id="3.30.40.10">
    <property type="entry name" value="Zinc/RING finger domain, C3HC4 (zinc finger)"/>
    <property type="match status" value="2"/>
</dbReference>
<feature type="compositionally biased region" description="Low complexity" evidence="6">
    <location>
        <begin position="248"/>
        <end position="259"/>
    </location>
</feature>
<dbReference type="InterPro" id="IPR019786">
    <property type="entry name" value="Zinc_finger_PHD-type_CS"/>
</dbReference>
<dbReference type="Proteomes" id="UP000762676">
    <property type="component" value="Unassembled WGS sequence"/>
</dbReference>
<dbReference type="CDD" id="cd15672">
    <property type="entry name" value="ePHD_AF10_like"/>
    <property type="match status" value="1"/>
</dbReference>
<dbReference type="InterPro" id="IPR049781">
    <property type="entry name" value="AF10/AF17_PHD"/>
</dbReference>
<evidence type="ECO:0000256" key="6">
    <source>
        <dbReference type="SAM" id="MobiDB-lite"/>
    </source>
</evidence>
<feature type="region of interest" description="Disordered" evidence="6">
    <location>
        <begin position="377"/>
        <end position="422"/>
    </location>
</feature>
<dbReference type="PANTHER" id="PTHR13793:SF164">
    <property type="entry name" value="ALHAMBRA, ISOFORM P"/>
    <property type="match status" value="1"/>
</dbReference>
<evidence type="ECO:0000256" key="2">
    <source>
        <dbReference type="ARBA" id="ARBA00022771"/>
    </source>
</evidence>
<dbReference type="GO" id="GO:0006357">
    <property type="term" value="P:regulation of transcription by RNA polymerase II"/>
    <property type="evidence" value="ECO:0007669"/>
    <property type="project" value="TreeGrafter"/>
</dbReference>
<evidence type="ECO:0000259" key="8">
    <source>
        <dbReference type="PROSITE" id="PS51805"/>
    </source>
</evidence>
<reference evidence="9 10" key="1">
    <citation type="journal article" date="2021" name="Elife">
        <title>Chloroplast acquisition without the gene transfer in kleptoplastic sea slugs, Plakobranchus ocellatus.</title>
        <authorList>
            <person name="Maeda T."/>
            <person name="Takahashi S."/>
            <person name="Yoshida T."/>
            <person name="Shimamura S."/>
            <person name="Takaki Y."/>
            <person name="Nagai Y."/>
            <person name="Toyoda A."/>
            <person name="Suzuki Y."/>
            <person name="Arimoto A."/>
            <person name="Ishii H."/>
            <person name="Satoh N."/>
            <person name="Nishiyama T."/>
            <person name="Hasebe M."/>
            <person name="Maruyama T."/>
            <person name="Minagawa J."/>
            <person name="Obokata J."/>
            <person name="Shigenobu S."/>
        </authorList>
    </citation>
    <scope>NUCLEOTIDE SEQUENCE [LARGE SCALE GENOMIC DNA]</scope>
</reference>
<dbReference type="InterPro" id="IPR050701">
    <property type="entry name" value="Histone_Mod_Regulator"/>
</dbReference>
<dbReference type="GO" id="GO:0005634">
    <property type="term" value="C:nucleus"/>
    <property type="evidence" value="ECO:0007669"/>
    <property type="project" value="TreeGrafter"/>
</dbReference>
<dbReference type="CDD" id="cd20901">
    <property type="entry name" value="CC_AF10"/>
    <property type="match status" value="1"/>
</dbReference>
<dbReference type="SUPFAM" id="SSF57903">
    <property type="entry name" value="FYVE/PHD zinc finger"/>
    <property type="match status" value="1"/>
</dbReference>
<dbReference type="InterPro" id="IPR011011">
    <property type="entry name" value="Znf_FYVE_PHD"/>
</dbReference>
<feature type="region of interest" description="Disordered" evidence="6">
    <location>
        <begin position="443"/>
        <end position="464"/>
    </location>
</feature>
<keyword evidence="1" id="KW-0479">Metal-binding</keyword>
<dbReference type="CDD" id="cd15574">
    <property type="entry name" value="PHD_AF10_AF17"/>
    <property type="match status" value="1"/>
</dbReference>
<feature type="compositionally biased region" description="Low complexity" evidence="6">
    <location>
        <begin position="321"/>
        <end position="332"/>
    </location>
</feature>
<gene>
    <name evidence="9" type="ORF">ElyMa_003396700</name>
</gene>
<feature type="compositionally biased region" description="Polar residues" evidence="6">
    <location>
        <begin position="344"/>
        <end position="365"/>
    </location>
</feature>
<dbReference type="InterPro" id="IPR013083">
    <property type="entry name" value="Znf_RING/FYVE/PHD"/>
</dbReference>
<dbReference type="PROSITE" id="PS51805">
    <property type="entry name" value="EPHD"/>
    <property type="match status" value="1"/>
</dbReference>
<keyword evidence="2 4" id="KW-0863">Zinc-finger</keyword>
<keyword evidence="3" id="KW-0862">Zinc</keyword>
<proteinExistence type="predicted"/>
<accession>A0AAV4JLT2</accession>
<feature type="compositionally biased region" description="Low complexity" evidence="6">
    <location>
        <begin position="286"/>
        <end position="297"/>
    </location>
</feature>
<feature type="coiled-coil region" evidence="5">
    <location>
        <begin position="521"/>
        <end position="555"/>
    </location>
</feature>
<evidence type="ECO:0000256" key="5">
    <source>
        <dbReference type="SAM" id="Coils"/>
    </source>
</evidence>
<feature type="compositionally biased region" description="Low complexity" evidence="6">
    <location>
        <begin position="683"/>
        <end position="697"/>
    </location>
</feature>
<feature type="compositionally biased region" description="Polar residues" evidence="6">
    <location>
        <begin position="298"/>
        <end position="311"/>
    </location>
</feature>
<name>A0AAV4JLT2_9GAST</name>
<keyword evidence="10" id="KW-1185">Reference proteome</keyword>
<evidence type="ECO:0000313" key="10">
    <source>
        <dbReference type="Proteomes" id="UP000762676"/>
    </source>
</evidence>
<sequence length="751" mass="79624">MSKKVKEMIGGCCVCSDERGWSENPLVYCDGAGCSVAVHQACYGIVKVPTGPWFCRKCESQERVARVKCELCPQRAGALKRTDSGGWCHVVCALYIPEARFENVQTMEPIVLSAVPHERFNKICYICEEQKRDTKATAGACMQCNKANCKQYFHVTCAQAQGLLCEVMGSYENVTYCGYCSHHYKKLKNHSNVKTIPAFRPIPNENGMSDSSPEKSSPPKLEINGKKNHSNVKTIPAFRPIPNENGMSDSSPEKSSPPKLEINGKETSKPTPTLGSKSADAEKSPQVDQSVSSTSDSIPASCNISDANNVLNKKDLPSHKSAQVSDVSSAVSPTGGSIAEAEGQKSSCESGGGSSDHSMQEPSSSCVGVVGITSSVSNGAADKGAPSSSTEPLKVDIESESRDVGLTKETPGSNTINKRHHSGHHDYCGNTFGGTPYFQSLSTSGRIPTSSFASSGEPSMSGMGTNDLIQPPKYFPSVNNGSLHRKQDCSQDMPLSMEQLLEQQWEQGAQFLMQQGDHFDISSLLNCLHKLKGENKAMEEQVKDLKSRRNHLMMVNARLALPLSLFDSSAAGTVGASGGEGGTDSTASLSKASSSVGSIEDISSPDDVQTPKLAPVHIPSHTSLVVEDIVSPVDTPQAPLSLLPHLKPESEEVGRTSDFPYTNQTCPPQPLMYSAVNPPPPSLSAISSGSSLSVSPSLMPPSLTPSSSAYSSSLSSSSSLLSSSSSSSLPPALDASQLPNLSGLSLTSQTD</sequence>
<evidence type="ECO:0000313" key="9">
    <source>
        <dbReference type="EMBL" id="GFS23733.1"/>
    </source>
</evidence>
<feature type="region of interest" description="Disordered" evidence="6">
    <location>
        <begin position="574"/>
        <end position="614"/>
    </location>
</feature>
<dbReference type="EMBL" id="BMAT01007000">
    <property type="protein sequence ID" value="GFS23733.1"/>
    <property type="molecule type" value="Genomic_DNA"/>
</dbReference>
<dbReference type="Pfam" id="PF13831">
    <property type="entry name" value="PHD_2"/>
    <property type="match status" value="1"/>
</dbReference>
<dbReference type="InterPro" id="IPR034732">
    <property type="entry name" value="EPHD"/>
</dbReference>
<feature type="compositionally biased region" description="Low complexity" evidence="6">
    <location>
        <begin position="583"/>
        <end position="602"/>
    </location>
</feature>
<dbReference type="GO" id="GO:0042393">
    <property type="term" value="F:histone binding"/>
    <property type="evidence" value="ECO:0007669"/>
    <property type="project" value="TreeGrafter"/>
</dbReference>
<evidence type="ECO:0000256" key="3">
    <source>
        <dbReference type="ARBA" id="ARBA00022833"/>
    </source>
</evidence>
<dbReference type="GO" id="GO:0031491">
    <property type="term" value="F:nucleosome binding"/>
    <property type="evidence" value="ECO:0007669"/>
    <property type="project" value="TreeGrafter"/>
</dbReference>
<dbReference type="PROSITE" id="PS01359">
    <property type="entry name" value="ZF_PHD_1"/>
    <property type="match status" value="1"/>
</dbReference>
<feature type="domain" description="PHD-type" evidence="7">
    <location>
        <begin position="121"/>
        <end position="183"/>
    </location>
</feature>